<dbReference type="CDD" id="cd03801">
    <property type="entry name" value="GT4_PimA-like"/>
    <property type="match status" value="1"/>
</dbReference>
<evidence type="ECO:0000313" key="3">
    <source>
        <dbReference type="EMBL" id="KLK87558.1"/>
    </source>
</evidence>
<dbReference type="RefSeq" id="WP_048184752.1">
    <property type="nucleotide sequence ID" value="NZ_JXOJ01000005.1"/>
</dbReference>
<comment type="caution">
    <text evidence="3">The sequence shown here is derived from an EMBL/GenBank/DDBJ whole genome shotgun (WGS) entry which is preliminary data.</text>
</comment>
<protein>
    <recommendedName>
        <fullName evidence="5">Glycosyl transferase family 1</fullName>
    </recommendedName>
</protein>
<dbReference type="Pfam" id="PF13439">
    <property type="entry name" value="Glyco_transf_4"/>
    <property type="match status" value="1"/>
</dbReference>
<evidence type="ECO:0000313" key="4">
    <source>
        <dbReference type="Proteomes" id="UP000035301"/>
    </source>
</evidence>
<dbReference type="OrthoDB" id="109596at2157"/>
<name>A0A0H1QX95_9EURY</name>
<organism evidence="3 4">
    <name type="scientific">Methanoculleus sediminis</name>
    <dbReference type="NCBI Taxonomy" id="1550566"/>
    <lineage>
        <taxon>Archaea</taxon>
        <taxon>Methanobacteriati</taxon>
        <taxon>Methanobacteriota</taxon>
        <taxon>Stenosarchaea group</taxon>
        <taxon>Methanomicrobia</taxon>
        <taxon>Methanomicrobiales</taxon>
        <taxon>Methanomicrobiaceae</taxon>
        <taxon>Methanoculleus</taxon>
    </lineage>
</organism>
<evidence type="ECO:0000259" key="2">
    <source>
        <dbReference type="Pfam" id="PF13439"/>
    </source>
</evidence>
<dbReference type="Gene3D" id="3.40.50.2000">
    <property type="entry name" value="Glycogen Phosphorylase B"/>
    <property type="match status" value="2"/>
</dbReference>
<dbReference type="AlphaFoldDB" id="A0A0H1QX95"/>
<dbReference type="InterPro" id="IPR028098">
    <property type="entry name" value="Glyco_trans_4-like_N"/>
</dbReference>
<keyword evidence="4" id="KW-1185">Reference proteome</keyword>
<gene>
    <name evidence="3" type="ORF">SZ63_09630</name>
</gene>
<feature type="domain" description="Glycosyltransferase subfamily 4-like N-terminal" evidence="2">
    <location>
        <begin position="18"/>
        <end position="189"/>
    </location>
</feature>
<dbReference type="STRING" id="1550566.SZ63_09630"/>
<evidence type="ECO:0000259" key="1">
    <source>
        <dbReference type="Pfam" id="PF00534"/>
    </source>
</evidence>
<dbReference type="Pfam" id="PF00534">
    <property type="entry name" value="Glycos_transf_1"/>
    <property type="match status" value="1"/>
</dbReference>
<dbReference type="Proteomes" id="UP000035301">
    <property type="component" value="Unassembled WGS sequence"/>
</dbReference>
<dbReference type="PANTHER" id="PTHR12526">
    <property type="entry name" value="GLYCOSYLTRANSFERASE"/>
    <property type="match status" value="1"/>
</dbReference>
<reference evidence="3 4" key="1">
    <citation type="journal article" date="2015" name="Int. J. Syst. Evol. Microbiol.">
        <title>Methanoculleus sediminis sp. nov., a methanogen from sediments near a submarine mud volcano.</title>
        <authorList>
            <person name="Chen S.C."/>
            <person name="Chen M.F."/>
            <person name="Lai M.C."/>
            <person name="Weng C.Y."/>
            <person name="Wu S.Y."/>
            <person name="Lin S."/>
            <person name="Yang T.F."/>
            <person name="Chen P.C."/>
        </authorList>
    </citation>
    <scope>NUCLEOTIDE SEQUENCE [LARGE SCALE GENOMIC DNA]</scope>
    <source>
        <strain evidence="3 4">S3Fa</strain>
    </source>
</reference>
<proteinExistence type="predicted"/>
<dbReference type="InterPro" id="IPR001296">
    <property type="entry name" value="Glyco_trans_1"/>
</dbReference>
<dbReference type="SUPFAM" id="SSF53756">
    <property type="entry name" value="UDP-Glycosyltransferase/glycogen phosphorylase"/>
    <property type="match status" value="1"/>
</dbReference>
<sequence length="400" mass="44002">MKIALICQQFGDRTSYQGSDIYAAELVSHLAGRSDVDLHVVTMGSANAVRQEDGFTCHTLRNNGLLSLPYVHPLVLARMVRTIRAIRPDIVHVLSTRYPCSAAGMLLRNDYPLLVTAFGIFEREIVYYREDMRPLEKALSHVFHAFFIRNERWVLSRAPELVVSAPSIGELLRTPATGPLHVVAGGIDVGKLRSSGSSLRPGPAPDIVFVNALTRLKGADVLLDALPRVVKAFPEVRVCIGGRGPQEPELRRLARNLGLEENVVFSGFVTDEEKHDYYRGCKAVVVPSRWDCQPSPIFEAAAFGKPVIASDMSHPDIVEDGVTGLIFRSEDAVGLGEKILMLLGDDAARERMGRAATLRADEYDWKSVAEKYLAIYGDVVRRHRRHGGRAAAAAGASPER</sequence>
<accession>A0A0H1QX95</accession>
<dbReference type="GO" id="GO:0016757">
    <property type="term" value="F:glycosyltransferase activity"/>
    <property type="evidence" value="ECO:0007669"/>
    <property type="project" value="InterPro"/>
</dbReference>
<feature type="domain" description="Glycosyl transferase family 1" evidence="1">
    <location>
        <begin position="198"/>
        <end position="357"/>
    </location>
</feature>
<evidence type="ECO:0008006" key="5">
    <source>
        <dbReference type="Google" id="ProtNLM"/>
    </source>
</evidence>
<dbReference type="EMBL" id="JXOJ01000005">
    <property type="protein sequence ID" value="KLK87558.1"/>
    <property type="molecule type" value="Genomic_DNA"/>
</dbReference>
<dbReference type="PATRIC" id="fig|1550566.3.peg.2096"/>